<protein>
    <submittedName>
        <fullName evidence="2">Uncharacterized protein</fullName>
    </submittedName>
</protein>
<comment type="caution">
    <text evidence="2">The sequence shown here is derived from an EMBL/GenBank/DDBJ whole genome shotgun (WGS) entry which is preliminary data.</text>
</comment>
<name>A0A0R3JWR4_CALMK</name>
<gene>
    <name evidence="2" type="ORF">ABG79_00125</name>
</gene>
<keyword evidence="1" id="KW-0812">Transmembrane</keyword>
<dbReference type="STRING" id="908809.ABG79_00125"/>
<evidence type="ECO:0000313" key="3">
    <source>
        <dbReference type="Proteomes" id="UP000052015"/>
    </source>
</evidence>
<dbReference type="OrthoDB" id="1911694at2"/>
<organism evidence="2 3">
    <name type="scientific">Caloramator mitchellensis</name>
    <dbReference type="NCBI Taxonomy" id="908809"/>
    <lineage>
        <taxon>Bacteria</taxon>
        <taxon>Bacillati</taxon>
        <taxon>Bacillota</taxon>
        <taxon>Clostridia</taxon>
        <taxon>Eubacteriales</taxon>
        <taxon>Clostridiaceae</taxon>
        <taxon>Caloramator</taxon>
    </lineage>
</organism>
<keyword evidence="3" id="KW-1185">Reference proteome</keyword>
<keyword evidence="1" id="KW-0472">Membrane</keyword>
<feature type="transmembrane region" description="Helical" evidence="1">
    <location>
        <begin position="42"/>
        <end position="66"/>
    </location>
</feature>
<reference evidence="2 3" key="1">
    <citation type="submission" date="2015-09" db="EMBL/GenBank/DDBJ databases">
        <title>Draft genome sequence of a Caloramator mitchellensis, a moderate thermophile from the Great Artesian Basin of Australia.</title>
        <authorList>
            <person name="Patel B.K."/>
        </authorList>
    </citation>
    <scope>NUCLEOTIDE SEQUENCE [LARGE SCALE GENOMIC DNA]</scope>
    <source>
        <strain evidence="2 3">VF08</strain>
    </source>
</reference>
<dbReference type="EMBL" id="LKHP01000001">
    <property type="protein sequence ID" value="KRQ87960.1"/>
    <property type="molecule type" value="Genomic_DNA"/>
</dbReference>
<dbReference type="AlphaFoldDB" id="A0A0R3JWR4"/>
<dbReference type="Proteomes" id="UP000052015">
    <property type="component" value="Unassembled WGS sequence"/>
</dbReference>
<evidence type="ECO:0000313" key="2">
    <source>
        <dbReference type="EMBL" id="KRQ87960.1"/>
    </source>
</evidence>
<accession>A0A0R3JWR4</accession>
<dbReference type="RefSeq" id="WP_057976040.1">
    <property type="nucleotide sequence ID" value="NZ_LKHP01000001.1"/>
</dbReference>
<proteinExistence type="predicted"/>
<keyword evidence="1" id="KW-1133">Transmembrane helix</keyword>
<sequence>MQRREDELDLFIKNSFEDIKISNNYNAKLFEKLNGHKNNKSISIPGVCFITSGVLLILMNLTNYYYRFFEWQYTINAELNILFQNINKLLGV</sequence>
<evidence type="ECO:0000256" key="1">
    <source>
        <dbReference type="SAM" id="Phobius"/>
    </source>
</evidence>